<accession>A0A2X4SGA2</accession>
<evidence type="ECO:0000313" key="2">
    <source>
        <dbReference type="Proteomes" id="UP000249300"/>
    </source>
</evidence>
<dbReference type="KEGG" id="pcre:NCTC12858_00880"/>
<keyword evidence="2" id="KW-1185">Reference proteome</keyword>
<gene>
    <name evidence="1" type="ORF">NCTC12858_00880</name>
</gene>
<evidence type="ECO:0000313" key="1">
    <source>
        <dbReference type="EMBL" id="SQH73042.1"/>
    </source>
</evidence>
<dbReference type="AlphaFoldDB" id="A0A2X4SGA2"/>
<dbReference type="Proteomes" id="UP000249300">
    <property type="component" value="Chromosome 1"/>
</dbReference>
<dbReference type="RefSeq" id="WP_023939596.1">
    <property type="nucleotide sequence ID" value="NZ_LS483447.1"/>
</dbReference>
<dbReference type="EMBL" id="LS483447">
    <property type="protein sequence ID" value="SQH73042.1"/>
    <property type="molecule type" value="Genomic_DNA"/>
</dbReference>
<name>A0A2X4SGA2_9PORP</name>
<protein>
    <submittedName>
        <fullName evidence="1">Uncharacterized protein</fullName>
    </submittedName>
</protein>
<dbReference type="Pfam" id="PF20289">
    <property type="entry name" value="MComp1"/>
    <property type="match status" value="1"/>
</dbReference>
<reference evidence="1 2" key="1">
    <citation type="submission" date="2018-06" db="EMBL/GenBank/DDBJ databases">
        <authorList>
            <consortium name="Pathogen Informatics"/>
            <person name="Doyle S."/>
        </authorList>
    </citation>
    <scope>NUCLEOTIDE SEQUENCE [LARGE SCALE GENOMIC DNA]</scope>
    <source>
        <strain evidence="1 2">NCTC12858</strain>
    </source>
</reference>
<proteinExistence type="predicted"/>
<sequence>MNEFIIELFEQFKYQPLNESDGVGFIKHAEHKDFWAIVNAVEIFNLESQEGIAEIARTIFAQDKEAEKNTSLLILLQVEKISEEVLDAIVEIENDPFYFKKYVLAYTDRSARAIVEYSVEDFSSILMKAGNFDALKNEIDISGPYHLLYSTAHKLPFIMASVQAQNSATLYSNQYTPSKELEEAFNWLQSIDLQAEDLAKEVACKLDDLITKP</sequence>
<organism evidence="1 2">
    <name type="scientific">Porphyromonas crevioricanis</name>
    <dbReference type="NCBI Taxonomy" id="393921"/>
    <lineage>
        <taxon>Bacteria</taxon>
        <taxon>Pseudomonadati</taxon>
        <taxon>Bacteroidota</taxon>
        <taxon>Bacteroidia</taxon>
        <taxon>Bacteroidales</taxon>
        <taxon>Porphyromonadaceae</taxon>
        <taxon>Porphyromonas</taxon>
    </lineage>
</organism>
<dbReference type="InterPro" id="IPR046905">
    <property type="entry name" value="ABC-3C_MC1"/>
</dbReference>